<feature type="domain" description="PH" evidence="2">
    <location>
        <begin position="144"/>
        <end position="271"/>
    </location>
</feature>
<reference evidence="3" key="1">
    <citation type="submission" date="2022-12" db="EMBL/GenBank/DDBJ databases">
        <authorList>
            <person name="Webb A."/>
        </authorList>
    </citation>
    <scope>NUCLEOTIDE SEQUENCE</scope>
    <source>
        <strain evidence="3">Pd1</strain>
    </source>
</reference>
<proteinExistence type="predicted"/>
<evidence type="ECO:0000259" key="2">
    <source>
        <dbReference type="PROSITE" id="PS50003"/>
    </source>
</evidence>
<dbReference type="InterPro" id="IPR053218">
    <property type="entry name" value="Pathogen-related_defense"/>
</dbReference>
<name>A0AAV0UFB3_9STRA</name>
<dbReference type="PANTHER" id="PTHR31723:SF10">
    <property type="entry name" value="PATHOGEN-RELATED PROTEIN"/>
    <property type="match status" value="1"/>
</dbReference>
<gene>
    <name evidence="3" type="ORF">PDE001_LOCUS6086</name>
</gene>
<dbReference type="InterPro" id="IPR001849">
    <property type="entry name" value="PH_domain"/>
</dbReference>
<feature type="region of interest" description="Disordered" evidence="1">
    <location>
        <begin position="106"/>
        <end position="138"/>
    </location>
</feature>
<dbReference type="SUPFAM" id="SSF50729">
    <property type="entry name" value="PH domain-like"/>
    <property type="match status" value="1"/>
</dbReference>
<protein>
    <recommendedName>
        <fullName evidence="2">PH domain-containing protein</fullName>
    </recommendedName>
</protein>
<evidence type="ECO:0000313" key="4">
    <source>
        <dbReference type="Proteomes" id="UP001162029"/>
    </source>
</evidence>
<organism evidence="3 4">
    <name type="scientific">Peronospora destructor</name>
    <dbReference type="NCBI Taxonomy" id="86335"/>
    <lineage>
        <taxon>Eukaryota</taxon>
        <taxon>Sar</taxon>
        <taxon>Stramenopiles</taxon>
        <taxon>Oomycota</taxon>
        <taxon>Peronosporomycetes</taxon>
        <taxon>Peronosporales</taxon>
        <taxon>Peronosporaceae</taxon>
        <taxon>Peronospora</taxon>
    </lineage>
</organism>
<comment type="caution">
    <text evidence="3">The sequence shown here is derived from an EMBL/GenBank/DDBJ whole genome shotgun (WGS) entry which is preliminary data.</text>
</comment>
<keyword evidence="4" id="KW-1185">Reference proteome</keyword>
<dbReference type="EMBL" id="CANTFM010001144">
    <property type="protein sequence ID" value="CAI5735676.1"/>
    <property type="molecule type" value="Genomic_DNA"/>
</dbReference>
<evidence type="ECO:0000256" key="1">
    <source>
        <dbReference type="SAM" id="MobiDB-lite"/>
    </source>
</evidence>
<accession>A0AAV0UFB3</accession>
<sequence length="540" mass="59270">MKALAYRLRSRHSKRNDEIVDVDDVELRFCFKKASEQPDFQPHRRTVSAPTMTRGISLQQQHQHRMLTRAHFNSIVNVNSNAADTFQLHDRLTYDREICMASSSSVSCSQSSSGSAERSRHGVSICSNASSSSDSSQKPEVAVNVRYSGILLIKRGPLKVADKRYYFVTCSSPELYSFRDETSFKLWLSSGHSLRGGDAGARTSGLFPVLVGSLLRADAAFEVEGSTGGYHLEKKFHVMMGLASKCFTLRFAAESGRKATQWLEALQEVQLIKRYGNQDSSKLGTATDTRLLLPLDEHNALCGAGTATTLDESTSEQGDTDMENMFGDDRKPAVMRRASTSNAKLPRAYTGGKLQSKPRSGDVGATAVLTRTSHSCNSPTSVVSEHANDPVRSSLTASASRISQAQKELDALIAKGAKLPARVTQDPANDEPVDWRYGVLQYVLTDLASVKGRMRDPDATPLASYAEECCQTFIMEATHKARYDLSSEDVVPGRTRRAASTAVAPMTRKGLLTNPKTSEIIESLANFTIKAKELHQKQIR</sequence>
<dbReference type="Proteomes" id="UP001162029">
    <property type="component" value="Unassembled WGS sequence"/>
</dbReference>
<evidence type="ECO:0000313" key="3">
    <source>
        <dbReference type="EMBL" id="CAI5735676.1"/>
    </source>
</evidence>
<feature type="compositionally biased region" description="Low complexity" evidence="1">
    <location>
        <begin position="124"/>
        <end position="136"/>
    </location>
</feature>
<dbReference type="AlphaFoldDB" id="A0AAV0UFB3"/>
<dbReference type="PANTHER" id="PTHR31723">
    <property type="entry name" value="PATHOGENESIS-RELATED FAMILY PROTEIN"/>
    <property type="match status" value="1"/>
</dbReference>
<feature type="compositionally biased region" description="Low complexity" evidence="1">
    <location>
        <begin position="106"/>
        <end position="116"/>
    </location>
</feature>
<dbReference type="PROSITE" id="PS50003">
    <property type="entry name" value="PH_DOMAIN"/>
    <property type="match status" value="1"/>
</dbReference>